<reference evidence="1" key="1">
    <citation type="submission" date="2022-06" db="EMBL/GenBank/DDBJ databases">
        <title>Sequencing the genomes of 1000 actinobacteria strains.</title>
        <authorList>
            <person name="Klenk H.-P."/>
        </authorList>
    </citation>
    <scope>NUCLEOTIDE SEQUENCE</scope>
    <source>
        <strain evidence="1">DSM 46694</strain>
    </source>
</reference>
<dbReference type="RefSeq" id="WP_253740232.1">
    <property type="nucleotide sequence ID" value="NZ_BAABKA010000038.1"/>
</dbReference>
<name>A0A9X2G7K1_9ACTN</name>
<dbReference type="AlphaFoldDB" id="A0A9X2G7K1"/>
<evidence type="ECO:0000313" key="2">
    <source>
        <dbReference type="Proteomes" id="UP001139648"/>
    </source>
</evidence>
<gene>
    <name evidence="1" type="ORF">HD597_000741</name>
</gene>
<organism evidence="1 2">
    <name type="scientific">Nonomuraea thailandensis</name>
    <dbReference type="NCBI Taxonomy" id="1188745"/>
    <lineage>
        <taxon>Bacteria</taxon>
        <taxon>Bacillati</taxon>
        <taxon>Actinomycetota</taxon>
        <taxon>Actinomycetes</taxon>
        <taxon>Streptosporangiales</taxon>
        <taxon>Streptosporangiaceae</taxon>
        <taxon>Nonomuraea</taxon>
    </lineage>
</organism>
<comment type="caution">
    <text evidence="1">The sequence shown here is derived from an EMBL/GenBank/DDBJ whole genome shotgun (WGS) entry which is preliminary data.</text>
</comment>
<sequence>MGINVELLRQEPSARPLTKGKCQERPLFTVLDQVIDWDEILPRMLDRVHDSGRTPTIDRIEPHGDVIFDEAQVRSLLVELPQLARVSRGESEQQIMRELQRLGMACLATPVLQLRFVGD</sequence>
<protein>
    <submittedName>
        <fullName evidence="1">Uncharacterized protein</fullName>
    </submittedName>
</protein>
<accession>A0A9X2G7K1</accession>
<proteinExistence type="predicted"/>
<dbReference type="Proteomes" id="UP001139648">
    <property type="component" value="Unassembled WGS sequence"/>
</dbReference>
<keyword evidence="2" id="KW-1185">Reference proteome</keyword>
<dbReference type="EMBL" id="JAMZEB010000001">
    <property type="protein sequence ID" value="MCP2353721.1"/>
    <property type="molecule type" value="Genomic_DNA"/>
</dbReference>
<evidence type="ECO:0000313" key="1">
    <source>
        <dbReference type="EMBL" id="MCP2353721.1"/>
    </source>
</evidence>